<accession>A0AC60QXT2</accession>
<evidence type="ECO:0000313" key="1">
    <source>
        <dbReference type="EMBL" id="KAG0443601.1"/>
    </source>
</evidence>
<keyword evidence="2" id="KW-1185">Reference proteome</keyword>
<comment type="caution">
    <text evidence="1">The sequence shown here is derived from an EMBL/GenBank/DDBJ whole genome shotgun (WGS) entry which is preliminary data.</text>
</comment>
<organism evidence="1 2">
    <name type="scientific">Ixodes persulcatus</name>
    <name type="common">Taiga tick</name>
    <dbReference type="NCBI Taxonomy" id="34615"/>
    <lineage>
        <taxon>Eukaryota</taxon>
        <taxon>Metazoa</taxon>
        <taxon>Ecdysozoa</taxon>
        <taxon>Arthropoda</taxon>
        <taxon>Chelicerata</taxon>
        <taxon>Arachnida</taxon>
        <taxon>Acari</taxon>
        <taxon>Parasitiformes</taxon>
        <taxon>Ixodida</taxon>
        <taxon>Ixodoidea</taxon>
        <taxon>Ixodidae</taxon>
        <taxon>Ixodinae</taxon>
        <taxon>Ixodes</taxon>
    </lineage>
</organism>
<evidence type="ECO:0000313" key="2">
    <source>
        <dbReference type="Proteomes" id="UP000805193"/>
    </source>
</evidence>
<gene>
    <name evidence="1" type="ORF">HPB47_014728</name>
</gene>
<dbReference type="EMBL" id="JABSTQ010003152">
    <property type="protein sequence ID" value="KAG0443601.1"/>
    <property type="molecule type" value="Genomic_DNA"/>
</dbReference>
<dbReference type="Proteomes" id="UP000805193">
    <property type="component" value="Unassembled WGS sequence"/>
</dbReference>
<reference evidence="1 2" key="1">
    <citation type="journal article" date="2020" name="Cell">
        <title>Large-Scale Comparative Analyses of Tick Genomes Elucidate Their Genetic Diversity and Vector Capacities.</title>
        <authorList>
            <consortium name="Tick Genome and Microbiome Consortium (TIGMIC)"/>
            <person name="Jia N."/>
            <person name="Wang J."/>
            <person name="Shi W."/>
            <person name="Du L."/>
            <person name="Sun Y."/>
            <person name="Zhan W."/>
            <person name="Jiang J.F."/>
            <person name="Wang Q."/>
            <person name="Zhang B."/>
            <person name="Ji P."/>
            <person name="Bell-Sakyi L."/>
            <person name="Cui X.M."/>
            <person name="Yuan T.T."/>
            <person name="Jiang B.G."/>
            <person name="Yang W.F."/>
            <person name="Lam T.T."/>
            <person name="Chang Q.C."/>
            <person name="Ding S.J."/>
            <person name="Wang X.J."/>
            <person name="Zhu J.G."/>
            <person name="Ruan X.D."/>
            <person name="Zhao L."/>
            <person name="Wei J.T."/>
            <person name="Ye R.Z."/>
            <person name="Que T.C."/>
            <person name="Du C.H."/>
            <person name="Zhou Y.H."/>
            <person name="Cheng J.X."/>
            <person name="Dai P.F."/>
            <person name="Guo W.B."/>
            <person name="Han X.H."/>
            <person name="Huang E.J."/>
            <person name="Li L.F."/>
            <person name="Wei W."/>
            <person name="Gao Y.C."/>
            <person name="Liu J.Z."/>
            <person name="Shao H.Z."/>
            <person name="Wang X."/>
            <person name="Wang C.C."/>
            <person name="Yang T.C."/>
            <person name="Huo Q.B."/>
            <person name="Li W."/>
            <person name="Chen H.Y."/>
            <person name="Chen S.E."/>
            <person name="Zhou L.G."/>
            <person name="Ni X.B."/>
            <person name="Tian J.H."/>
            <person name="Sheng Y."/>
            <person name="Liu T."/>
            <person name="Pan Y.S."/>
            <person name="Xia L.Y."/>
            <person name="Li J."/>
            <person name="Zhao F."/>
            <person name="Cao W.C."/>
        </authorList>
    </citation>
    <scope>NUCLEOTIDE SEQUENCE [LARGE SCALE GENOMIC DNA]</scope>
    <source>
        <strain evidence="1">Iper-2018</strain>
    </source>
</reference>
<proteinExistence type="predicted"/>
<sequence length="588" mass="66990">MPVKRTPPKMRRSRDVLSPGKLLFAEDSNARASRHIKGRLAKFGPLPQKPKETTAIFTAPVVNLPVTPRTLTPFHGDAHEDAELRAWVEAEQARAAESEKHACKERGAEREASRMCADAEERCKRPVMYKKGLLQVTDERKKELFCVHCRRKGHDVKSCRWKDGGQNVSFFCIARQDVRNKSRQALEHEPEKQGEGNKDPNVVQERSTAHYDMTVLEGALFGQTVSVLRDTGSNTLVVRRSLVPEVAFTGTTATLKLVDGRSVKVREAEVDIASPYFAGTAIVKCLEDPLYDVIIGNVPGSREVSSPDSEWKRLLQVPDPPASGTMNDEKPKHHASTSILAEASFTGQSRKAPTVDIDFMQVTTKKPVLAERVLGTVQWFNVKDGYGFINRNDTREDIFVHQTAITRRNPQEFMRSLYEGETVEFDVVVGEKGREAANVTGPDGEPVPGTTYAADSGRFRGRWFLRRSQRRPMPKPRRGVQDSDDFHDVVLLPDSPQPQPPPQRWLQARRHFLRRYYRRSRGMTRRSLPTEDMRPQFQFEEEDECEDTRVQRRPHRRSYGRYLRRPRSRSAICEGSDLAAAEWFMPRF</sequence>
<name>A0AC60QXT2_IXOPE</name>
<protein>
    <submittedName>
        <fullName evidence="1">Uncharacterized protein</fullName>
    </submittedName>
</protein>